<accession>A0A2W5AA69</accession>
<dbReference type="Proteomes" id="UP000249066">
    <property type="component" value="Unassembled WGS sequence"/>
</dbReference>
<dbReference type="Pfam" id="PF06170">
    <property type="entry name" value="DUF983"/>
    <property type="match status" value="1"/>
</dbReference>
<name>A0A2W5AA69_9SPHN</name>
<comment type="caution">
    <text evidence="2">The sequence shown here is derived from an EMBL/GenBank/DDBJ whole genome shotgun (WGS) entry which is preliminary data.</text>
</comment>
<organism evidence="2 3">
    <name type="scientific">Sphingomonas sanxanigenens</name>
    <dbReference type="NCBI Taxonomy" id="397260"/>
    <lineage>
        <taxon>Bacteria</taxon>
        <taxon>Pseudomonadati</taxon>
        <taxon>Pseudomonadota</taxon>
        <taxon>Alphaproteobacteria</taxon>
        <taxon>Sphingomonadales</taxon>
        <taxon>Sphingomonadaceae</taxon>
        <taxon>Sphingomonas</taxon>
    </lineage>
</organism>
<dbReference type="EMBL" id="QFNN01000035">
    <property type="protein sequence ID" value="PZO90152.1"/>
    <property type="molecule type" value="Genomic_DNA"/>
</dbReference>
<keyword evidence="1" id="KW-0472">Membrane</keyword>
<evidence type="ECO:0000256" key="1">
    <source>
        <dbReference type="SAM" id="Phobius"/>
    </source>
</evidence>
<keyword evidence="1" id="KW-1133">Transmembrane helix</keyword>
<evidence type="ECO:0008006" key="4">
    <source>
        <dbReference type="Google" id="ProtNLM"/>
    </source>
</evidence>
<sequence length="125" mass="13284">MTRPAYPAPDLVGASLKGLCPRCGAPTLFRGPVSFAERCADCGLDFAGFNVGDGPAAFLTLIIGALVVILAIMLELALHPPLWVHALIWVPVTLALVLGSLRVAKAALLFSEYRNQAREGRIDSE</sequence>
<evidence type="ECO:0000313" key="3">
    <source>
        <dbReference type="Proteomes" id="UP000249066"/>
    </source>
</evidence>
<dbReference type="InterPro" id="IPR009325">
    <property type="entry name" value="DUF983"/>
</dbReference>
<feature type="transmembrane region" description="Helical" evidence="1">
    <location>
        <begin position="56"/>
        <end position="76"/>
    </location>
</feature>
<reference evidence="2 3" key="1">
    <citation type="submission" date="2017-08" db="EMBL/GenBank/DDBJ databases">
        <title>Infants hospitalized years apart are colonized by the same room-sourced microbial strains.</title>
        <authorList>
            <person name="Brooks B."/>
            <person name="Olm M.R."/>
            <person name="Firek B.A."/>
            <person name="Baker R."/>
            <person name="Thomas B.C."/>
            <person name="Morowitz M.J."/>
            <person name="Banfield J.F."/>
        </authorList>
    </citation>
    <scope>NUCLEOTIDE SEQUENCE [LARGE SCALE GENOMIC DNA]</scope>
    <source>
        <strain evidence="2">S2_018_000_R2_101</strain>
    </source>
</reference>
<protein>
    <recommendedName>
        <fullName evidence="4">DUF983 domain-containing protein</fullName>
    </recommendedName>
</protein>
<gene>
    <name evidence="2" type="ORF">DI623_07845</name>
</gene>
<dbReference type="AlphaFoldDB" id="A0A2W5AA69"/>
<evidence type="ECO:0000313" key="2">
    <source>
        <dbReference type="EMBL" id="PZO90152.1"/>
    </source>
</evidence>
<keyword evidence="1" id="KW-0812">Transmembrane</keyword>
<proteinExistence type="predicted"/>
<feature type="transmembrane region" description="Helical" evidence="1">
    <location>
        <begin position="82"/>
        <end position="104"/>
    </location>
</feature>